<evidence type="ECO:0000259" key="2">
    <source>
        <dbReference type="Pfam" id="PF24181"/>
    </source>
</evidence>
<dbReference type="InterPro" id="IPR052587">
    <property type="entry name" value="TELO2-interacting_protein_1"/>
</dbReference>
<comment type="caution">
    <text evidence="3">The sequence shown here is derived from an EMBL/GenBank/DDBJ whole genome shotgun (WGS) entry which is preliminary data.</text>
</comment>
<gene>
    <name evidence="3" type="ORF">GcM3_203007</name>
</gene>
<dbReference type="Pfam" id="PF24181">
    <property type="entry name" value="TPR_TTI1_C"/>
    <property type="match status" value="1"/>
</dbReference>
<dbReference type="Pfam" id="PF21547">
    <property type="entry name" value="TTI1"/>
    <property type="match status" value="1"/>
</dbReference>
<dbReference type="InterPro" id="IPR057566">
    <property type="entry name" value="TPR_TTI1_N"/>
</dbReference>
<dbReference type="PANTHER" id="PTHR18460:SF3">
    <property type="entry name" value="TELO2-INTERACTING PROTEIN 1 HOMOLOG"/>
    <property type="match status" value="1"/>
</dbReference>
<organism evidence="3 4">
    <name type="scientific">Golovinomyces cichoracearum</name>
    <dbReference type="NCBI Taxonomy" id="62708"/>
    <lineage>
        <taxon>Eukaryota</taxon>
        <taxon>Fungi</taxon>
        <taxon>Dikarya</taxon>
        <taxon>Ascomycota</taxon>
        <taxon>Pezizomycotina</taxon>
        <taxon>Leotiomycetes</taxon>
        <taxon>Erysiphales</taxon>
        <taxon>Erysiphaceae</taxon>
        <taxon>Golovinomyces</taxon>
    </lineage>
</organism>
<dbReference type="EMBL" id="MCBQ01020351">
    <property type="protein sequence ID" value="RKF55232.1"/>
    <property type="molecule type" value="Genomic_DNA"/>
</dbReference>
<keyword evidence="4" id="KW-1185">Reference proteome</keyword>
<sequence length="1026" mass="115424">MENESSRSQRDALFKQLKPSCVALSQLTLVDDGDPSNVKAVIDGTAKLLHVLEDKCQRTDGSFDEKLADYVFFPLSQILRKKQKFTDQLSEQTIKCVRILLEYGWRTSIELELAKQLLILLSFVAGGKPGKEILLAPEELLIETLRALSALFYAVENTRGGPAAIKEPEIILALGYCLTVILEAITDGSTSSIQFQALFALERAWHCIRDPVTLSKFLPGAVSVLTKCLMLTTKTRRSRKVLVKTLDLLCYILVSCLSDIVTRNVRINQNNSQDKSAKESNKDTLMTEWLTTTSEQIKLALLKVVELRSHKAVEVQRALNNLCITLLDECHETLCDSSQILVETSLSLHGIDFDDRVGERKTDLSDLVLIYADLAEIIKVIIHDWVTNLPKVMQTNDETVKISALENLSHAQILLSNLNLKSSLLEEALLNSLRDSIRVNIDPLLPAKSLQETRVHIDSLAISALISKNPTSIKFDPIIMPRESQKNTREKFMTLVTNLGSGDSQMKLANKMLEYAECASGLSLLSSYWLSFEILKIVNRKNKEIEEFLVPSLTSCCNQASLEQGLFFFSFSLLSKDDEEINDWRLQAIALEVMAYVAQRMKHSFRTELVDTLYPVVQFLGSPNQILREHAITCLNIFSHSCGYSNSSALIINNVDYMVNAICLRLNTFNIAPQGPQILIMMIHLAGTTLLPYLDDVVDSIFAALANYHGYQHLVGAFFSVLAEIVSVGSKSDQLLLNGVGDKSSPVSHRKKLFPIPTIESIIESYISPSTQSKKEGPDNFSDYQKFPEVPWKDSTKNFIHQNSDHIGQNDDIDKYNNDSEFKEVQKLPPSKLYSMLQSIARLSQYHLTSSSPVLRSKLLGLITKAAGALYHDEDNFLPLVNDIWPVVVKRIYDPESFVCIAACDTVTELCRCTGDFISTRISVEWSQLTSIIRSIKTIVEREHHTVHGRGNYSQASQKWDAFLRLLTAIVSYVRIEDEMLDDLLEILGTSVWEKEEVKIAIESVNADIVWFAKYIHDNENWLPLD</sequence>
<reference evidence="3 4" key="1">
    <citation type="journal article" date="2018" name="BMC Genomics">
        <title>Comparative genome analyses reveal sequence features reflecting distinct modes of host-adaptation between dicot and monocot powdery mildew.</title>
        <authorList>
            <person name="Wu Y."/>
            <person name="Ma X."/>
            <person name="Pan Z."/>
            <person name="Kale S.D."/>
            <person name="Song Y."/>
            <person name="King H."/>
            <person name="Zhang Q."/>
            <person name="Presley C."/>
            <person name="Deng X."/>
            <person name="Wei C.I."/>
            <person name="Xiao S."/>
        </authorList>
    </citation>
    <scope>NUCLEOTIDE SEQUENCE [LARGE SCALE GENOMIC DNA]</scope>
    <source>
        <strain evidence="3">UMSG3</strain>
    </source>
</reference>
<dbReference type="Gene3D" id="1.25.10.10">
    <property type="entry name" value="Leucine-rich Repeat Variant"/>
    <property type="match status" value="2"/>
</dbReference>
<dbReference type="AlphaFoldDB" id="A0A420HCR5"/>
<dbReference type="STRING" id="62708.A0A420HCR5"/>
<evidence type="ECO:0000259" key="1">
    <source>
        <dbReference type="Pfam" id="PF24173"/>
    </source>
</evidence>
<dbReference type="GO" id="GO:0005737">
    <property type="term" value="C:cytoplasm"/>
    <property type="evidence" value="ECO:0007669"/>
    <property type="project" value="TreeGrafter"/>
</dbReference>
<dbReference type="InterPro" id="IPR016024">
    <property type="entry name" value="ARM-type_fold"/>
</dbReference>
<evidence type="ECO:0000313" key="4">
    <source>
        <dbReference type="Proteomes" id="UP000283383"/>
    </source>
</evidence>
<feature type="domain" description="TTI1 C-terminal TPR" evidence="2">
    <location>
        <begin position="770"/>
        <end position="987"/>
    </location>
</feature>
<protein>
    <submittedName>
        <fullName evidence="3">TEL2-interacting protein 1</fullName>
    </submittedName>
</protein>
<dbReference type="PANTHER" id="PTHR18460">
    <property type="entry name" value="TEL2 INTERACTING PROTEIN 1 TTI1 FAMILY MEMBER"/>
    <property type="match status" value="1"/>
</dbReference>
<name>A0A420HCR5_9PEZI</name>
<proteinExistence type="predicted"/>
<dbReference type="Pfam" id="PF24173">
    <property type="entry name" value="TPR_TTI1_N"/>
    <property type="match status" value="1"/>
</dbReference>
<accession>A0A420HCR5</accession>
<dbReference type="InterPro" id="IPR057567">
    <property type="entry name" value="TPR_TTI1_C"/>
</dbReference>
<dbReference type="Proteomes" id="UP000283383">
    <property type="component" value="Unassembled WGS sequence"/>
</dbReference>
<dbReference type="InterPro" id="IPR011989">
    <property type="entry name" value="ARM-like"/>
</dbReference>
<evidence type="ECO:0000313" key="3">
    <source>
        <dbReference type="EMBL" id="RKF55232.1"/>
    </source>
</evidence>
<feature type="domain" description="TTI1 N-terminal TPR" evidence="1">
    <location>
        <begin position="14"/>
        <end position="350"/>
    </location>
</feature>
<dbReference type="InterPro" id="IPR049362">
    <property type="entry name" value="TTI1_rpt"/>
</dbReference>
<dbReference type="SUPFAM" id="SSF48371">
    <property type="entry name" value="ARM repeat"/>
    <property type="match status" value="1"/>
</dbReference>